<proteinExistence type="predicted"/>
<accession>A0ABN7WVN5</accession>
<sequence>VNAIIQLIKEVLKNGGLLSMKRTKITKEQEGKPQTILNQWFKEKSKETLTQLDSDLNNKEAGSRFQFIDKAEHEFVSLLDNKILIVVGTYSFGTAKALNSKNLVTDVKQKVLMYQETPELEAFLTTILKKLLCMLCDSTKVNQ</sequence>
<evidence type="ECO:0000313" key="2">
    <source>
        <dbReference type="Proteomes" id="UP000789901"/>
    </source>
</evidence>
<comment type="caution">
    <text evidence="1">The sequence shown here is derived from an EMBL/GenBank/DDBJ whole genome shotgun (WGS) entry which is preliminary data.</text>
</comment>
<organism evidence="1 2">
    <name type="scientific">Gigaspora margarita</name>
    <dbReference type="NCBI Taxonomy" id="4874"/>
    <lineage>
        <taxon>Eukaryota</taxon>
        <taxon>Fungi</taxon>
        <taxon>Fungi incertae sedis</taxon>
        <taxon>Mucoromycota</taxon>
        <taxon>Glomeromycotina</taxon>
        <taxon>Glomeromycetes</taxon>
        <taxon>Diversisporales</taxon>
        <taxon>Gigasporaceae</taxon>
        <taxon>Gigaspora</taxon>
    </lineage>
</organism>
<gene>
    <name evidence="1" type="ORF">GMARGA_LOCUS35725</name>
</gene>
<dbReference type="Proteomes" id="UP000789901">
    <property type="component" value="Unassembled WGS sequence"/>
</dbReference>
<feature type="non-terminal residue" evidence="1">
    <location>
        <position position="143"/>
    </location>
</feature>
<keyword evidence="2" id="KW-1185">Reference proteome</keyword>
<evidence type="ECO:0000313" key="1">
    <source>
        <dbReference type="EMBL" id="CAG8841959.1"/>
    </source>
</evidence>
<dbReference type="EMBL" id="CAJVQB010067473">
    <property type="protein sequence ID" value="CAG8841959.1"/>
    <property type="molecule type" value="Genomic_DNA"/>
</dbReference>
<protein>
    <submittedName>
        <fullName evidence="1">33041_t:CDS:1</fullName>
    </submittedName>
</protein>
<feature type="non-terminal residue" evidence="1">
    <location>
        <position position="1"/>
    </location>
</feature>
<reference evidence="1 2" key="1">
    <citation type="submission" date="2021-06" db="EMBL/GenBank/DDBJ databases">
        <authorList>
            <person name="Kallberg Y."/>
            <person name="Tangrot J."/>
            <person name="Rosling A."/>
        </authorList>
    </citation>
    <scope>NUCLEOTIDE SEQUENCE [LARGE SCALE GENOMIC DNA]</scope>
    <source>
        <strain evidence="1 2">120-4 pot B 10/14</strain>
    </source>
</reference>
<name>A0ABN7WVN5_GIGMA</name>